<dbReference type="EMBL" id="JAFVMF010000006">
    <property type="protein sequence ID" value="MBO1359517.1"/>
    <property type="molecule type" value="Genomic_DNA"/>
</dbReference>
<dbReference type="PANTHER" id="PTHR22916:SF3">
    <property type="entry name" value="UDP-GLCNAC:BETAGAL BETA-1,3-N-ACETYLGLUCOSAMINYLTRANSFERASE-LIKE PROTEIN 1"/>
    <property type="match status" value="1"/>
</dbReference>
<reference evidence="2 3" key="1">
    <citation type="submission" date="2021-03" db="EMBL/GenBank/DDBJ databases">
        <title>The complete genome sequence of Acetobacter sacchari TBRC 11175.</title>
        <authorList>
            <person name="Charoenyingcharoen P."/>
            <person name="Yukphan P."/>
        </authorList>
    </citation>
    <scope>NUCLEOTIDE SEQUENCE [LARGE SCALE GENOMIC DNA]</scope>
    <source>
        <strain evidence="2 3">TBRC 11175</strain>
    </source>
</reference>
<evidence type="ECO:0000313" key="3">
    <source>
        <dbReference type="Proteomes" id="UP000664771"/>
    </source>
</evidence>
<dbReference type="CDD" id="cd04196">
    <property type="entry name" value="GT_2_like_d"/>
    <property type="match status" value="1"/>
</dbReference>
<name>A0ABS3LUC1_9PROT</name>
<sequence length="326" mass="38085">MSEKRVSIAMATYQGGAHLNKQLNSLLAQEHLPAELVVCDDGSTDDTLVILEQFATRAAFPVHIHRNQKNIGYIENFFKAARLCTSEYIAFCDQDDIWAPSKISEAVSALNDPQCWMHSHDARLIDENDTVKGTFKQCEAEGLLKYNDISPWNTFFGFTCTFRRELLDQFNSQQRPVDLIDPKQRLAHDRWITMLAMLLNGVVHTHLPLADYRQHSKNIYGARKRNIIADIKKIKPKYREYLYKRYNISEKFSKIIINMEKSGFYISNEKKHFWKRQEFNLSKRMMMIDRKMPKSLIYLIKNIFSGVYGVNENKQIFEDILAIMIL</sequence>
<dbReference type="InterPro" id="IPR001173">
    <property type="entry name" value="Glyco_trans_2-like"/>
</dbReference>
<dbReference type="SUPFAM" id="SSF53448">
    <property type="entry name" value="Nucleotide-diphospho-sugar transferases"/>
    <property type="match status" value="1"/>
</dbReference>
<dbReference type="InterPro" id="IPR029044">
    <property type="entry name" value="Nucleotide-diphossugar_trans"/>
</dbReference>
<proteinExistence type="predicted"/>
<dbReference type="RefSeq" id="WP_207880739.1">
    <property type="nucleotide sequence ID" value="NZ_JAFVMF010000006.1"/>
</dbReference>
<dbReference type="Gene3D" id="3.90.550.10">
    <property type="entry name" value="Spore Coat Polysaccharide Biosynthesis Protein SpsA, Chain A"/>
    <property type="match status" value="1"/>
</dbReference>
<dbReference type="Proteomes" id="UP000664771">
    <property type="component" value="Unassembled WGS sequence"/>
</dbReference>
<dbReference type="Pfam" id="PF00535">
    <property type="entry name" value="Glycos_transf_2"/>
    <property type="match status" value="1"/>
</dbReference>
<keyword evidence="3" id="KW-1185">Reference proteome</keyword>
<comment type="caution">
    <text evidence="2">The sequence shown here is derived from an EMBL/GenBank/DDBJ whole genome shotgun (WGS) entry which is preliminary data.</text>
</comment>
<organism evidence="2 3">
    <name type="scientific">Acetobacter sacchari</name>
    <dbReference type="NCBI Taxonomy" id="2661687"/>
    <lineage>
        <taxon>Bacteria</taxon>
        <taxon>Pseudomonadati</taxon>
        <taxon>Pseudomonadota</taxon>
        <taxon>Alphaproteobacteria</taxon>
        <taxon>Acetobacterales</taxon>
        <taxon>Acetobacteraceae</taxon>
        <taxon>Acetobacter</taxon>
    </lineage>
</organism>
<evidence type="ECO:0000259" key="1">
    <source>
        <dbReference type="Pfam" id="PF00535"/>
    </source>
</evidence>
<dbReference type="PANTHER" id="PTHR22916">
    <property type="entry name" value="GLYCOSYLTRANSFERASE"/>
    <property type="match status" value="1"/>
</dbReference>
<gene>
    <name evidence="2" type="ORF">J2D73_06855</name>
</gene>
<feature type="domain" description="Glycosyltransferase 2-like" evidence="1">
    <location>
        <begin position="7"/>
        <end position="167"/>
    </location>
</feature>
<accession>A0ABS3LUC1</accession>
<evidence type="ECO:0000313" key="2">
    <source>
        <dbReference type="EMBL" id="MBO1359517.1"/>
    </source>
</evidence>
<protein>
    <submittedName>
        <fullName evidence="2">Glycosyltransferase family 2 protein</fullName>
    </submittedName>
</protein>